<evidence type="ECO:0000256" key="2">
    <source>
        <dbReference type="ARBA" id="ARBA00023136"/>
    </source>
</evidence>
<comment type="subcellular location">
    <subcellularLocation>
        <location evidence="1">Membrane</location>
        <topology evidence="1">Multi-pass membrane protein</topology>
    </subcellularLocation>
</comment>
<dbReference type="GO" id="GO:0004888">
    <property type="term" value="F:transmembrane signaling receptor activity"/>
    <property type="evidence" value="ECO:0007669"/>
    <property type="project" value="InterPro"/>
</dbReference>
<accession>A0AAV6TQJ1</accession>
<sequence>MKTIEKMWIIIILNLTIKTCCVFGRTSDVFPPDYNKHKSPGYKGHPAILYLELSILDIDRIDEGRMEFCLQTYVYERWNDWRLNLSSYVGRNAVAFPQTLVHDLLVPVLVFDNAKSGVLFDLSVPNSYVRVDDDGSLALASRYNLVISCQMNFVYYPMDTQLCFIKMALLSNPDYKVTLHWGGQKATGEEDFRP</sequence>
<dbReference type="InterPro" id="IPR036734">
    <property type="entry name" value="Neur_chan_lig-bd_sf"/>
</dbReference>
<evidence type="ECO:0000313" key="6">
    <source>
        <dbReference type="Proteomes" id="UP000827092"/>
    </source>
</evidence>
<dbReference type="SUPFAM" id="SSF63712">
    <property type="entry name" value="Nicotinic receptor ligand binding domain-like"/>
    <property type="match status" value="1"/>
</dbReference>
<name>A0AAV6TQJ1_9ARAC</name>
<dbReference type="AlphaFoldDB" id="A0AAV6TQJ1"/>
<dbReference type="InterPro" id="IPR018000">
    <property type="entry name" value="Neurotransmitter_ion_chnl_CS"/>
</dbReference>
<protein>
    <recommendedName>
        <fullName evidence="4">Neurotransmitter-gated ion-channel ligand-binding domain-containing protein</fullName>
    </recommendedName>
</protein>
<dbReference type="InterPro" id="IPR006202">
    <property type="entry name" value="Neur_chan_lig-bd"/>
</dbReference>
<comment type="caution">
    <text evidence="5">The sequence shown here is derived from an EMBL/GenBank/DDBJ whole genome shotgun (WGS) entry which is preliminary data.</text>
</comment>
<keyword evidence="3" id="KW-0732">Signal</keyword>
<evidence type="ECO:0000313" key="5">
    <source>
        <dbReference type="EMBL" id="KAG8173924.1"/>
    </source>
</evidence>
<dbReference type="GO" id="GO:0016020">
    <property type="term" value="C:membrane"/>
    <property type="evidence" value="ECO:0007669"/>
    <property type="project" value="UniProtKB-SubCell"/>
</dbReference>
<dbReference type="Proteomes" id="UP000827092">
    <property type="component" value="Unassembled WGS sequence"/>
</dbReference>
<feature type="domain" description="Neurotransmitter-gated ion-channel ligand-binding" evidence="4">
    <location>
        <begin position="33"/>
        <end position="186"/>
    </location>
</feature>
<gene>
    <name evidence="5" type="ORF">JTE90_028677</name>
</gene>
<dbReference type="InterPro" id="IPR006201">
    <property type="entry name" value="Neur_channel"/>
</dbReference>
<keyword evidence="6" id="KW-1185">Reference proteome</keyword>
<dbReference type="PANTHER" id="PTHR18945">
    <property type="entry name" value="NEUROTRANSMITTER GATED ION CHANNEL"/>
    <property type="match status" value="1"/>
</dbReference>
<proteinExistence type="predicted"/>
<dbReference type="EMBL" id="JAFNEN010001423">
    <property type="protein sequence ID" value="KAG8173924.1"/>
    <property type="molecule type" value="Genomic_DNA"/>
</dbReference>
<evidence type="ECO:0000256" key="3">
    <source>
        <dbReference type="SAM" id="SignalP"/>
    </source>
</evidence>
<keyword evidence="2" id="KW-0472">Membrane</keyword>
<dbReference type="Gene3D" id="2.70.170.10">
    <property type="entry name" value="Neurotransmitter-gated ion-channel ligand-binding domain"/>
    <property type="match status" value="1"/>
</dbReference>
<evidence type="ECO:0000256" key="1">
    <source>
        <dbReference type="ARBA" id="ARBA00004141"/>
    </source>
</evidence>
<organism evidence="5 6">
    <name type="scientific">Oedothorax gibbosus</name>
    <dbReference type="NCBI Taxonomy" id="931172"/>
    <lineage>
        <taxon>Eukaryota</taxon>
        <taxon>Metazoa</taxon>
        <taxon>Ecdysozoa</taxon>
        <taxon>Arthropoda</taxon>
        <taxon>Chelicerata</taxon>
        <taxon>Arachnida</taxon>
        <taxon>Araneae</taxon>
        <taxon>Araneomorphae</taxon>
        <taxon>Entelegynae</taxon>
        <taxon>Araneoidea</taxon>
        <taxon>Linyphiidae</taxon>
        <taxon>Erigoninae</taxon>
        <taxon>Oedothorax</taxon>
    </lineage>
</organism>
<feature type="signal peptide" evidence="3">
    <location>
        <begin position="1"/>
        <end position="24"/>
    </location>
</feature>
<evidence type="ECO:0000259" key="4">
    <source>
        <dbReference type="Pfam" id="PF02931"/>
    </source>
</evidence>
<reference evidence="5 6" key="1">
    <citation type="journal article" date="2022" name="Nat. Ecol. Evol.">
        <title>A masculinizing supergene underlies an exaggerated male reproductive morph in a spider.</title>
        <authorList>
            <person name="Hendrickx F."/>
            <person name="De Corte Z."/>
            <person name="Sonet G."/>
            <person name="Van Belleghem S.M."/>
            <person name="Kostlbacher S."/>
            <person name="Vangestel C."/>
        </authorList>
    </citation>
    <scope>NUCLEOTIDE SEQUENCE [LARGE SCALE GENOMIC DNA]</scope>
    <source>
        <strain evidence="5">W744_W776</strain>
    </source>
</reference>
<dbReference type="GO" id="GO:0005230">
    <property type="term" value="F:extracellular ligand-gated monoatomic ion channel activity"/>
    <property type="evidence" value="ECO:0007669"/>
    <property type="project" value="InterPro"/>
</dbReference>
<dbReference type="Pfam" id="PF02931">
    <property type="entry name" value="Neur_chan_LBD"/>
    <property type="match status" value="1"/>
</dbReference>
<feature type="chain" id="PRO_5043327875" description="Neurotransmitter-gated ion-channel ligand-binding domain-containing protein" evidence="3">
    <location>
        <begin position="25"/>
        <end position="194"/>
    </location>
</feature>
<dbReference type="PROSITE" id="PS00236">
    <property type="entry name" value="NEUROTR_ION_CHANNEL"/>
    <property type="match status" value="1"/>
</dbReference>